<evidence type="ECO:0000313" key="5">
    <source>
        <dbReference type="EMBL" id="CAI9542967.1"/>
    </source>
</evidence>
<dbReference type="InterPro" id="IPR032675">
    <property type="entry name" value="LRR_dom_sf"/>
</dbReference>
<dbReference type="Pfam" id="PF13855">
    <property type="entry name" value="LRR_8"/>
    <property type="match status" value="3"/>
</dbReference>
<dbReference type="EMBL" id="CATNWA010002466">
    <property type="protein sequence ID" value="CAI9542967.1"/>
    <property type="molecule type" value="Genomic_DNA"/>
</dbReference>
<dbReference type="Proteomes" id="UP001162483">
    <property type="component" value="Unassembled WGS sequence"/>
</dbReference>
<reference evidence="5" key="1">
    <citation type="submission" date="2023-05" db="EMBL/GenBank/DDBJ databases">
        <authorList>
            <person name="Stuckert A."/>
        </authorList>
    </citation>
    <scope>NUCLEOTIDE SEQUENCE</scope>
</reference>
<evidence type="ECO:0000259" key="4">
    <source>
        <dbReference type="SMART" id="SM00082"/>
    </source>
</evidence>
<gene>
    <name evidence="5" type="ORF">SPARVUS_LOCUS2185780</name>
</gene>
<evidence type="ECO:0000256" key="1">
    <source>
        <dbReference type="ARBA" id="ARBA00022614"/>
    </source>
</evidence>
<dbReference type="PROSITE" id="PS51450">
    <property type="entry name" value="LRR"/>
    <property type="match status" value="3"/>
</dbReference>
<dbReference type="SMART" id="SM00369">
    <property type="entry name" value="LRR_TYP"/>
    <property type="match status" value="14"/>
</dbReference>
<keyword evidence="3" id="KW-0677">Repeat</keyword>
<protein>
    <recommendedName>
        <fullName evidence="4">LRRCT domain-containing protein</fullName>
    </recommendedName>
</protein>
<evidence type="ECO:0000256" key="2">
    <source>
        <dbReference type="ARBA" id="ARBA00022729"/>
    </source>
</evidence>
<dbReference type="Gene3D" id="3.80.10.10">
    <property type="entry name" value="Ribonuclease Inhibitor"/>
    <property type="match status" value="3"/>
</dbReference>
<dbReference type="PANTHER" id="PTHR24369">
    <property type="entry name" value="ANTIGEN BSP, PUTATIVE-RELATED"/>
    <property type="match status" value="1"/>
</dbReference>
<dbReference type="InterPro" id="IPR001611">
    <property type="entry name" value="Leu-rich_rpt"/>
</dbReference>
<dbReference type="SMART" id="SM00082">
    <property type="entry name" value="LRRCT"/>
    <property type="match status" value="1"/>
</dbReference>
<dbReference type="InterPro" id="IPR050541">
    <property type="entry name" value="LRR_TM_domain-containing"/>
</dbReference>
<organism evidence="5 6">
    <name type="scientific">Staurois parvus</name>
    <dbReference type="NCBI Taxonomy" id="386267"/>
    <lineage>
        <taxon>Eukaryota</taxon>
        <taxon>Metazoa</taxon>
        <taxon>Chordata</taxon>
        <taxon>Craniata</taxon>
        <taxon>Vertebrata</taxon>
        <taxon>Euteleostomi</taxon>
        <taxon>Amphibia</taxon>
        <taxon>Batrachia</taxon>
        <taxon>Anura</taxon>
        <taxon>Neobatrachia</taxon>
        <taxon>Ranoidea</taxon>
        <taxon>Ranidae</taxon>
        <taxon>Staurois</taxon>
    </lineage>
</organism>
<name>A0ABN9B5G3_9NEOB</name>
<evidence type="ECO:0000313" key="6">
    <source>
        <dbReference type="Proteomes" id="UP001162483"/>
    </source>
</evidence>
<proteinExistence type="predicted"/>
<keyword evidence="1" id="KW-0433">Leucine-rich repeat</keyword>
<keyword evidence="6" id="KW-1185">Reference proteome</keyword>
<dbReference type="PANTHER" id="PTHR24369:SF211">
    <property type="entry name" value="LEUCINE-RICH REPEAT-CONTAINING PROTEIN 15-LIKE"/>
    <property type="match status" value="1"/>
</dbReference>
<evidence type="ECO:0000256" key="3">
    <source>
        <dbReference type="ARBA" id="ARBA00022737"/>
    </source>
</evidence>
<sequence length="566" mass="64280">MTSSFVALDAFCPVLCNCSVKDFIACSGTSITDIAALSIPYNFTYVLINCTQATELTNTSFQAMPVTLRLFFEGNQFSVIESGAFQKFPLLKSLMKLTKNAIRSLPPGIFHRLFHLEQLFLDQNALSDLDPYIFQNLTNLSDLILNRNLLRELPAGLLDHLVNLKKLNLSRNKLASLPKYIFNSLFKLKILFLYNNCLEILIPGMFDNLTELEELHLYANSIVMVDKEAFYNLPKLNLLMLHKNKINILPEGLFLHLPLLAKLTLYENPLTEFPNVLFGKMENLKDLWLYHTDLLTVPNFVFSNLTNLKLLILTQNPKLQSLPKESFSGLSKLEELSLHSNSLKFLGEGLFQDLQHLKILSLHNNVFEDLPENLFHPLINLEIVYLNKSKLRNLPGTFFKTLTKLKNISLDDNPWACDCRLKDFKLWLEMNVKIVQNSMSIFCEHPSALKGKSVLHFDAPICSYTTIANDYSYEVTTSSVLASTTQSIRGEMTLTPTKLLADHYTHTNVSVNPSHEETTLIPLKNDLSKIADPTTSWNNNDSSSTSSAIHMGTDHKIQRRFTYSSS</sequence>
<keyword evidence="2" id="KW-0732">Signal</keyword>
<accession>A0ABN9B5G3</accession>
<dbReference type="InterPro" id="IPR003591">
    <property type="entry name" value="Leu-rich_rpt_typical-subtyp"/>
</dbReference>
<dbReference type="SMART" id="SM00364">
    <property type="entry name" value="LRR_BAC"/>
    <property type="match status" value="3"/>
</dbReference>
<dbReference type="InterPro" id="IPR000483">
    <property type="entry name" value="Cys-rich_flank_reg_C"/>
</dbReference>
<comment type="caution">
    <text evidence="5">The sequence shown here is derived from an EMBL/GenBank/DDBJ whole genome shotgun (WGS) entry which is preliminary data.</text>
</comment>
<dbReference type="SUPFAM" id="SSF52058">
    <property type="entry name" value="L domain-like"/>
    <property type="match status" value="2"/>
</dbReference>
<feature type="domain" description="LRRCT" evidence="4">
    <location>
        <begin position="413"/>
        <end position="463"/>
    </location>
</feature>